<proteinExistence type="predicted"/>
<evidence type="ECO:0000313" key="2">
    <source>
        <dbReference type="Proteomes" id="UP001596391"/>
    </source>
</evidence>
<evidence type="ECO:0000313" key="1">
    <source>
        <dbReference type="EMBL" id="MFC6645183.1"/>
    </source>
</evidence>
<sequence length="342" mass="34634">MATVGCGAGPLASNSGITKIATPSVASTYYSNYSQFYKVPFVGSPDFSNLTSTLKVHAQANGGTVSSFTVDTGSVGMILPASEIPNLPAGTAGSITYSSSGLKLTGTWSTVTVSFPDSTNESGSSVAATATIPVLAVTSGTCLGTGVNSANCTGAIPHMLGIGFGRGTTLTTSPPYNAALNLTEMVAGTMRRGYLIKRAGLYLGLTPSTVGDSFGTQQLTSAGTPASGTHNDWVTPTGGFAIGTGSELVGTSLVDTGLLNMIIEDSSLASSGTVASGTQITVYVGTHDYIITVGGTSGATPTSVSYANPSHGTFINTGLRALYHYDVLYDADAGLYGLWYIQ</sequence>
<organism evidence="1 2">
    <name type="scientific">Granulicella cerasi</name>
    <dbReference type="NCBI Taxonomy" id="741063"/>
    <lineage>
        <taxon>Bacteria</taxon>
        <taxon>Pseudomonadati</taxon>
        <taxon>Acidobacteriota</taxon>
        <taxon>Terriglobia</taxon>
        <taxon>Terriglobales</taxon>
        <taxon>Acidobacteriaceae</taxon>
        <taxon>Granulicella</taxon>
    </lineage>
</organism>
<protein>
    <submittedName>
        <fullName evidence="1">Uncharacterized protein</fullName>
    </submittedName>
</protein>
<name>A0ABW1Z7X9_9BACT</name>
<dbReference type="EMBL" id="JBHSWI010000001">
    <property type="protein sequence ID" value="MFC6645183.1"/>
    <property type="molecule type" value="Genomic_DNA"/>
</dbReference>
<reference evidence="2" key="1">
    <citation type="journal article" date="2019" name="Int. J. Syst. Evol. Microbiol.">
        <title>The Global Catalogue of Microorganisms (GCM) 10K type strain sequencing project: providing services to taxonomists for standard genome sequencing and annotation.</title>
        <authorList>
            <consortium name="The Broad Institute Genomics Platform"/>
            <consortium name="The Broad Institute Genome Sequencing Center for Infectious Disease"/>
            <person name="Wu L."/>
            <person name="Ma J."/>
        </authorList>
    </citation>
    <scope>NUCLEOTIDE SEQUENCE [LARGE SCALE GENOMIC DNA]</scope>
    <source>
        <strain evidence="2">CGMCC 1.16026</strain>
    </source>
</reference>
<dbReference type="RefSeq" id="WP_263371572.1">
    <property type="nucleotide sequence ID" value="NZ_JAGSYD010000003.1"/>
</dbReference>
<accession>A0ABW1Z7X9</accession>
<comment type="caution">
    <text evidence="1">The sequence shown here is derived from an EMBL/GenBank/DDBJ whole genome shotgun (WGS) entry which is preliminary data.</text>
</comment>
<dbReference type="Proteomes" id="UP001596391">
    <property type="component" value="Unassembled WGS sequence"/>
</dbReference>
<gene>
    <name evidence="1" type="ORF">ACFQBQ_06190</name>
</gene>
<keyword evidence="2" id="KW-1185">Reference proteome</keyword>